<feature type="compositionally biased region" description="Polar residues" evidence="1">
    <location>
        <begin position="46"/>
        <end position="56"/>
    </location>
</feature>
<feature type="region of interest" description="Disordered" evidence="1">
    <location>
        <begin position="1"/>
        <end position="72"/>
    </location>
</feature>
<dbReference type="AlphaFoldDB" id="A0A1E4TAK5"/>
<name>A0A1E4TAK5_9ASCO</name>
<dbReference type="Gene3D" id="6.10.250.2440">
    <property type="match status" value="2"/>
</dbReference>
<gene>
    <name evidence="2" type="ORF">CANCADRAFT_127685</name>
</gene>
<protein>
    <submittedName>
        <fullName evidence="2">Uncharacterized protein</fullName>
    </submittedName>
</protein>
<reference evidence="3" key="1">
    <citation type="submission" date="2016-02" db="EMBL/GenBank/DDBJ databases">
        <title>Comparative genomics of biotechnologically important yeasts.</title>
        <authorList>
            <consortium name="DOE Joint Genome Institute"/>
            <person name="Riley R."/>
            <person name="Haridas S."/>
            <person name="Wolfe K.H."/>
            <person name="Lopes M.R."/>
            <person name="Hittinger C.T."/>
            <person name="Goker M."/>
            <person name="Salamov A."/>
            <person name="Wisecaver J."/>
            <person name="Long T.M."/>
            <person name="Aerts A.L."/>
            <person name="Barry K."/>
            <person name="Choi C."/>
            <person name="Clum A."/>
            <person name="Coughlan A.Y."/>
            <person name="Deshpande S."/>
            <person name="Douglass A.P."/>
            <person name="Hanson S.J."/>
            <person name="Klenk H.-P."/>
            <person name="Labutti K."/>
            <person name="Lapidus A."/>
            <person name="Lindquist E."/>
            <person name="Lipzen A."/>
            <person name="Meier-Kolthoff J.P."/>
            <person name="Ohm R.A."/>
            <person name="Otillar R.P."/>
            <person name="Pangilinan J."/>
            <person name="Peng Y."/>
            <person name="Rokas A."/>
            <person name="Rosa C.A."/>
            <person name="Scheuner C."/>
            <person name="Sibirny A.A."/>
            <person name="Slot J.C."/>
            <person name="Stielow J.B."/>
            <person name="Sun H."/>
            <person name="Kurtzman C.P."/>
            <person name="Blackwell M."/>
            <person name="Jeffries T.W."/>
            <person name="Grigoriev I.V."/>
        </authorList>
    </citation>
    <scope>NUCLEOTIDE SEQUENCE [LARGE SCALE GENOMIC DNA]</scope>
    <source>
        <strain evidence="3">NRRL Y-17796</strain>
    </source>
</reference>
<dbReference type="InterPro" id="IPR007250">
    <property type="entry name" value="HSP9_HSP12"/>
</dbReference>
<evidence type="ECO:0000313" key="3">
    <source>
        <dbReference type="Proteomes" id="UP000095023"/>
    </source>
</evidence>
<evidence type="ECO:0000256" key="1">
    <source>
        <dbReference type="SAM" id="MobiDB-lite"/>
    </source>
</evidence>
<keyword evidence="3" id="KW-1185">Reference proteome</keyword>
<feature type="compositionally biased region" description="Basic and acidic residues" evidence="1">
    <location>
        <begin position="63"/>
        <end position="72"/>
    </location>
</feature>
<sequence>MSDFGRQGLGDKMESAVKPDSEKSYAEQAKDKAASAYESVAREVQPDSQKSNTQAATDALTGTKDDAKDSGESYLDKAKDLVADAQHKVEDFLNSNKK</sequence>
<dbReference type="Proteomes" id="UP000095023">
    <property type="component" value="Unassembled WGS sequence"/>
</dbReference>
<dbReference type="EMBL" id="KV453843">
    <property type="protein sequence ID" value="ODV88688.1"/>
    <property type="molecule type" value="Genomic_DNA"/>
</dbReference>
<dbReference type="PIRSF" id="PIRSF002590">
    <property type="entry name" value="HSP9/HSP12_fun"/>
    <property type="match status" value="1"/>
</dbReference>
<evidence type="ECO:0000313" key="2">
    <source>
        <dbReference type="EMBL" id="ODV88688.1"/>
    </source>
</evidence>
<accession>A0A1E4TAK5</accession>
<dbReference type="OrthoDB" id="2348401at2759"/>
<proteinExistence type="predicted"/>
<dbReference type="Pfam" id="PF04119">
    <property type="entry name" value="HSP9_HSP12"/>
    <property type="match status" value="1"/>
</dbReference>
<organism evidence="2 3">
    <name type="scientific">Tortispora caseinolytica NRRL Y-17796</name>
    <dbReference type="NCBI Taxonomy" id="767744"/>
    <lineage>
        <taxon>Eukaryota</taxon>
        <taxon>Fungi</taxon>
        <taxon>Dikarya</taxon>
        <taxon>Ascomycota</taxon>
        <taxon>Saccharomycotina</taxon>
        <taxon>Trigonopsidomycetes</taxon>
        <taxon>Trigonopsidales</taxon>
        <taxon>Trigonopsidaceae</taxon>
        <taxon>Tortispora</taxon>
    </lineage>
</organism>
<feature type="compositionally biased region" description="Basic and acidic residues" evidence="1">
    <location>
        <begin position="9"/>
        <end position="33"/>
    </location>
</feature>